<name>A0ABV6QZR8_9CAUL</name>
<dbReference type="RefSeq" id="WP_376834188.1">
    <property type="nucleotide sequence ID" value="NZ_JBHLSW010000003.1"/>
</dbReference>
<feature type="signal peptide" evidence="1">
    <location>
        <begin position="1"/>
        <end position="30"/>
    </location>
</feature>
<keyword evidence="3" id="KW-1185">Reference proteome</keyword>
<organism evidence="2 3">
    <name type="scientific">Brevundimonas balnearis</name>
    <dbReference type="NCBI Taxonomy" id="1572858"/>
    <lineage>
        <taxon>Bacteria</taxon>
        <taxon>Pseudomonadati</taxon>
        <taxon>Pseudomonadota</taxon>
        <taxon>Alphaproteobacteria</taxon>
        <taxon>Caulobacterales</taxon>
        <taxon>Caulobacteraceae</taxon>
        <taxon>Brevundimonas</taxon>
    </lineage>
</organism>
<protein>
    <submittedName>
        <fullName evidence="2">Uncharacterized protein</fullName>
    </submittedName>
</protein>
<dbReference type="EMBL" id="JBHLSW010000003">
    <property type="protein sequence ID" value="MFC0632864.1"/>
    <property type="molecule type" value="Genomic_DNA"/>
</dbReference>
<dbReference type="Proteomes" id="UP001589906">
    <property type="component" value="Unassembled WGS sequence"/>
</dbReference>
<keyword evidence="1" id="KW-0732">Signal</keyword>
<evidence type="ECO:0000313" key="2">
    <source>
        <dbReference type="EMBL" id="MFC0632864.1"/>
    </source>
</evidence>
<accession>A0ABV6QZR8</accession>
<evidence type="ECO:0000256" key="1">
    <source>
        <dbReference type="SAM" id="SignalP"/>
    </source>
</evidence>
<comment type="caution">
    <text evidence="2">The sequence shown here is derived from an EMBL/GenBank/DDBJ whole genome shotgun (WGS) entry which is preliminary data.</text>
</comment>
<feature type="chain" id="PRO_5046358761" evidence="1">
    <location>
        <begin position="31"/>
        <end position="228"/>
    </location>
</feature>
<sequence>MIALRRSRILGAAVIAASAIAGLASSQAPAPLGPAATPFDLQPDRAEAAALDQARQNPFIARLRGVSANLPQVGVVLDQAASSNVPVLAPADPGLLQTARFYPADTHYTLVVRPPGRIVEIYGTTRAFRPADPVRPGATAQAPVAARAPQRTTAARAEAQAQALAQARARGLETIIAERTEYGVDVAFSRFGAAYNVTFVCDAQGPPDCDEAAAIRFAAGLELIGGGG</sequence>
<proteinExistence type="predicted"/>
<evidence type="ECO:0000313" key="3">
    <source>
        <dbReference type="Proteomes" id="UP001589906"/>
    </source>
</evidence>
<gene>
    <name evidence="2" type="ORF">ACFFGE_03110</name>
</gene>
<reference evidence="2 3" key="1">
    <citation type="submission" date="2024-09" db="EMBL/GenBank/DDBJ databases">
        <authorList>
            <person name="Sun Q."/>
            <person name="Mori K."/>
        </authorList>
    </citation>
    <scope>NUCLEOTIDE SEQUENCE [LARGE SCALE GENOMIC DNA]</scope>
    <source>
        <strain evidence="2 3">NCAIM B.02621</strain>
    </source>
</reference>